<evidence type="ECO:0000256" key="10">
    <source>
        <dbReference type="ARBA" id="ARBA00022989"/>
    </source>
</evidence>
<evidence type="ECO:0000256" key="11">
    <source>
        <dbReference type="ARBA" id="ARBA00023054"/>
    </source>
</evidence>
<dbReference type="SUPFAM" id="SSF47661">
    <property type="entry name" value="t-snare proteins"/>
    <property type="match status" value="1"/>
</dbReference>
<evidence type="ECO:0000256" key="9">
    <source>
        <dbReference type="ARBA" id="ARBA00022927"/>
    </source>
</evidence>
<keyword evidence="7" id="KW-0256">Endoplasmic reticulum</keyword>
<keyword evidence="8" id="KW-0931">ER-Golgi transport</keyword>
<feature type="coiled-coil region" evidence="14">
    <location>
        <begin position="239"/>
        <end position="315"/>
    </location>
</feature>
<organism evidence="19 20">
    <name type="scientific">Lutzomyia longipalpis</name>
    <name type="common">Sand fly</name>
    <dbReference type="NCBI Taxonomy" id="7200"/>
    <lineage>
        <taxon>Eukaryota</taxon>
        <taxon>Metazoa</taxon>
        <taxon>Ecdysozoa</taxon>
        <taxon>Arthropoda</taxon>
        <taxon>Hexapoda</taxon>
        <taxon>Insecta</taxon>
        <taxon>Pterygota</taxon>
        <taxon>Neoptera</taxon>
        <taxon>Endopterygota</taxon>
        <taxon>Diptera</taxon>
        <taxon>Nematocera</taxon>
        <taxon>Psychodoidea</taxon>
        <taxon>Psychodidae</taxon>
        <taxon>Lutzomyia</taxon>
        <taxon>Lutzomyia</taxon>
    </lineage>
</organism>
<keyword evidence="6 16" id="KW-0812">Transmembrane</keyword>
<dbReference type="AlphaFoldDB" id="A0A1B0GL37"/>
<evidence type="ECO:0000256" key="16">
    <source>
        <dbReference type="SAM" id="Phobius"/>
    </source>
</evidence>
<dbReference type="GO" id="GO:0015031">
    <property type="term" value="P:protein transport"/>
    <property type="evidence" value="ECO:0007669"/>
    <property type="project" value="UniProtKB-KW"/>
</dbReference>
<dbReference type="FunFam" id="1.20.5.110:FF:000015">
    <property type="entry name" value="Syntaxin-18, putative"/>
    <property type="match status" value="1"/>
</dbReference>
<dbReference type="RefSeq" id="XP_055696390.1">
    <property type="nucleotide sequence ID" value="XM_055840415.1"/>
</dbReference>
<dbReference type="SUPFAM" id="SSF58038">
    <property type="entry name" value="SNARE fusion complex"/>
    <property type="match status" value="1"/>
</dbReference>
<reference evidence="20" key="1">
    <citation type="submission" date="2012-05" db="EMBL/GenBank/DDBJ databases">
        <title>Whole Genome Assembly of Lutzomyia longipalpis.</title>
        <authorList>
            <person name="Richards S."/>
            <person name="Qu C."/>
            <person name="Dillon R."/>
            <person name="Worley K."/>
            <person name="Scherer S."/>
            <person name="Batterton M."/>
            <person name="Taylor A."/>
            <person name="Hawes A."/>
            <person name="Hernandez B."/>
            <person name="Kovar C."/>
            <person name="Mandapat C."/>
            <person name="Pham C."/>
            <person name="Qu C."/>
            <person name="Jing C."/>
            <person name="Bess C."/>
            <person name="Bandaranaike D."/>
            <person name="Ngo D."/>
            <person name="Ongeri F."/>
            <person name="Arias F."/>
            <person name="Lara F."/>
            <person name="Weissenberger G."/>
            <person name="Kamau G."/>
            <person name="Han H."/>
            <person name="Shen H."/>
            <person name="Dinh H."/>
            <person name="Khalil I."/>
            <person name="Jones J."/>
            <person name="Shafer J."/>
            <person name="Jayaseelan J."/>
            <person name="Quiroz J."/>
            <person name="Blankenburg K."/>
            <person name="Nguyen L."/>
            <person name="Jackson L."/>
            <person name="Francisco L."/>
            <person name="Tang L.-Y."/>
            <person name="Pu L.-L."/>
            <person name="Perales L."/>
            <person name="Lorensuhewa L."/>
            <person name="Munidasa M."/>
            <person name="Coyle M."/>
            <person name="Taylor M."/>
            <person name="Puazo M."/>
            <person name="Firestine M."/>
            <person name="Scheel M."/>
            <person name="Javaid M."/>
            <person name="Wang M."/>
            <person name="Li M."/>
            <person name="Tabassum N."/>
            <person name="Saada N."/>
            <person name="Osuji N."/>
            <person name="Aqrawi P."/>
            <person name="Fu Q."/>
            <person name="Thornton R."/>
            <person name="Raj R."/>
            <person name="Goodspeed R."/>
            <person name="Mata R."/>
            <person name="Najjar R."/>
            <person name="Gubbala S."/>
            <person name="Lee S."/>
            <person name="Denson S."/>
            <person name="Patil S."/>
            <person name="Macmil S."/>
            <person name="Qi S."/>
            <person name="Matskevitch T."/>
            <person name="Palculict T."/>
            <person name="Mathew T."/>
            <person name="Vee V."/>
            <person name="Velamala V."/>
            <person name="Korchina V."/>
            <person name="Cai W."/>
            <person name="Liu W."/>
            <person name="Dai W."/>
            <person name="Zou X."/>
            <person name="Zhu Y."/>
            <person name="Zhang Y."/>
            <person name="Wu Y.-Q."/>
            <person name="Xin Y."/>
            <person name="Nazarath L."/>
            <person name="Kovar C."/>
            <person name="Han Y."/>
            <person name="Muzny D."/>
            <person name="Gibbs R."/>
        </authorList>
    </citation>
    <scope>NUCLEOTIDE SEQUENCE [LARGE SCALE GENOMIC DNA]</scope>
    <source>
        <strain evidence="20">Jacobina</strain>
    </source>
</reference>
<keyword evidence="12 16" id="KW-0472">Membrane</keyword>
<dbReference type="EnsemblMetazoa" id="LLOJ009800-RA">
    <property type="protein sequence ID" value="LLOJ009800-PA"/>
    <property type="gene ID" value="LLOJ009800"/>
</dbReference>
<dbReference type="GeneID" id="129797644"/>
<feature type="region of interest" description="Disordered" evidence="15">
    <location>
        <begin position="180"/>
        <end position="233"/>
    </location>
</feature>
<dbReference type="Pfam" id="PF10496">
    <property type="entry name" value="Syntaxin-18_N"/>
    <property type="match status" value="1"/>
</dbReference>
<feature type="transmembrane region" description="Helical" evidence="16">
    <location>
        <begin position="319"/>
        <end position="340"/>
    </location>
</feature>
<comment type="subcellular location">
    <subcellularLocation>
        <location evidence="13">Endomembrane system</location>
        <topology evidence="13">Single-pass type IV membrane protein</topology>
    </subcellularLocation>
    <subcellularLocation>
        <location evidence="2">Endoplasmic reticulum membrane</location>
        <topology evidence="2">Single-pass membrane protein</topology>
    </subcellularLocation>
</comment>
<dbReference type="InterPro" id="IPR019529">
    <property type="entry name" value="Syntaxin-18_N"/>
</dbReference>
<reference evidence="19" key="3">
    <citation type="submission" date="2020-05" db="UniProtKB">
        <authorList>
            <consortium name="EnsemblMetazoa"/>
        </authorList>
    </citation>
    <scope>IDENTIFICATION</scope>
    <source>
        <strain evidence="19">Jacobina</strain>
    </source>
</reference>
<evidence type="ECO:0000256" key="4">
    <source>
        <dbReference type="ARBA" id="ARBA00019409"/>
    </source>
</evidence>
<dbReference type="OrthoDB" id="342981at2759"/>
<name>A0A1B0GL37_LUTLO</name>
<accession>A0A1B0GL37</accession>
<comment type="similarity">
    <text evidence="3">Belongs to the syntaxin family.</text>
</comment>
<evidence type="ECO:0000256" key="15">
    <source>
        <dbReference type="SAM" id="MobiDB-lite"/>
    </source>
</evidence>
<dbReference type="InterPro" id="IPR010989">
    <property type="entry name" value="SNARE"/>
</dbReference>
<dbReference type="EMBL" id="GITU01008517">
    <property type="protein sequence ID" value="MBC1177220.1"/>
    <property type="molecule type" value="Transcribed_RNA"/>
</dbReference>
<dbReference type="VEuPathDB" id="VectorBase:LLONM1_002348"/>
<dbReference type="GO" id="GO:0006890">
    <property type="term" value="P:retrograde vesicle-mediated transport, Golgi to endoplasmic reticulum"/>
    <property type="evidence" value="ECO:0007669"/>
    <property type="project" value="TreeGrafter"/>
</dbReference>
<protein>
    <recommendedName>
        <fullName evidence="4">Syntaxin-18</fullName>
    </recommendedName>
</protein>
<evidence type="ECO:0000259" key="17">
    <source>
        <dbReference type="Pfam" id="PF10496"/>
    </source>
</evidence>
<evidence type="ECO:0000256" key="7">
    <source>
        <dbReference type="ARBA" id="ARBA00022824"/>
    </source>
</evidence>
<evidence type="ECO:0000256" key="13">
    <source>
        <dbReference type="ARBA" id="ARBA00046280"/>
    </source>
</evidence>
<evidence type="ECO:0000256" key="14">
    <source>
        <dbReference type="SAM" id="Coils"/>
    </source>
</evidence>
<dbReference type="VEuPathDB" id="VectorBase:LLOJ009800"/>
<keyword evidence="20" id="KW-1185">Reference proteome</keyword>
<dbReference type="EMBL" id="AJWK01034141">
    <property type="status" value="NOT_ANNOTATED_CDS"/>
    <property type="molecule type" value="Genomic_DNA"/>
</dbReference>
<evidence type="ECO:0000313" key="19">
    <source>
        <dbReference type="EnsemblMetazoa" id="LLOJ009800-PA"/>
    </source>
</evidence>
<evidence type="ECO:0000256" key="8">
    <source>
        <dbReference type="ARBA" id="ARBA00022892"/>
    </source>
</evidence>
<evidence type="ECO:0000256" key="1">
    <source>
        <dbReference type="ARBA" id="ARBA00003746"/>
    </source>
</evidence>
<evidence type="ECO:0000313" key="18">
    <source>
        <dbReference type="EMBL" id="MBC1177220.1"/>
    </source>
</evidence>
<dbReference type="Proteomes" id="UP000092461">
    <property type="component" value="Unassembled WGS sequence"/>
</dbReference>
<dbReference type="PANTHER" id="PTHR15959">
    <property type="entry name" value="SYNTAXIN-18"/>
    <property type="match status" value="1"/>
</dbReference>
<keyword evidence="11 14" id="KW-0175">Coiled coil</keyword>
<dbReference type="GO" id="GO:0031201">
    <property type="term" value="C:SNARE complex"/>
    <property type="evidence" value="ECO:0007669"/>
    <property type="project" value="TreeGrafter"/>
</dbReference>
<dbReference type="KEGG" id="lll:129797644"/>
<dbReference type="CTD" id="42933"/>
<dbReference type="GO" id="GO:0005789">
    <property type="term" value="C:endoplasmic reticulum membrane"/>
    <property type="evidence" value="ECO:0007669"/>
    <property type="project" value="UniProtKB-SubCell"/>
</dbReference>
<comment type="function">
    <text evidence="1">Syntaxin that may be involved in targeting and fusion of Golgi-derived retrograde transport vesicles with the ER.</text>
</comment>
<dbReference type="Gene3D" id="1.20.5.110">
    <property type="match status" value="1"/>
</dbReference>
<evidence type="ECO:0000256" key="5">
    <source>
        <dbReference type="ARBA" id="ARBA00022448"/>
    </source>
</evidence>
<evidence type="ECO:0000256" key="2">
    <source>
        <dbReference type="ARBA" id="ARBA00004389"/>
    </source>
</evidence>
<keyword evidence="5" id="KW-0813">Transport</keyword>
<evidence type="ECO:0000256" key="12">
    <source>
        <dbReference type="ARBA" id="ARBA00023136"/>
    </source>
</evidence>
<evidence type="ECO:0000313" key="20">
    <source>
        <dbReference type="Proteomes" id="UP000092461"/>
    </source>
</evidence>
<reference evidence="18" key="2">
    <citation type="journal article" date="2020" name="BMC">
        <title>Leishmania infection induces a limited differential gene expression in the sand fly midgut.</title>
        <authorList>
            <person name="Coutinho-Abreu I.V."/>
            <person name="Serafim T.D."/>
            <person name="Meneses C."/>
            <person name="Kamhawi S."/>
            <person name="Oliveira F."/>
            <person name="Valenzuela J.G."/>
        </authorList>
    </citation>
    <scope>NUCLEOTIDE SEQUENCE</scope>
    <source>
        <strain evidence="18">Jacobina</strain>
        <tissue evidence="18">Midgut</tissue>
    </source>
</reference>
<keyword evidence="10 16" id="KW-1133">Transmembrane helix</keyword>
<dbReference type="PANTHER" id="PTHR15959:SF0">
    <property type="entry name" value="SYNTAXIN-18"/>
    <property type="match status" value="1"/>
</dbReference>
<sequence length="342" mass="39951">MDITPLFKACVKTIRLKNKSLPVPDKNRILKKRSPNTEMDFNGRSREIRHKITQLRDFLVENRAAYMKFACHLKNSAQMSDEERDLIDQECEKVINFCTQLILDVRQECKGIEKKSPQQVRDHMRIVLESLTDYLKAVHDLHARQRKHRVQKELETYKFIKLESDKRKIPVVHVSKLGKRERDSEEELDEESPLKGEGDGRKHDSLKERKSLGGLSLDEEIAHNESSYEEGDKLSAEDIQMFESENVQLYHELQGLAEEVEQIERNVVDIAQLQDIFTEKITLQKADIERISNTVVGTTENVKDANEQIKQAIQRNAGLRVWILFFLLVMSFSLLFLDWYND</sequence>
<feature type="domain" description="SNARE-complex protein Syntaxin-18 N-terminal" evidence="17">
    <location>
        <begin position="1"/>
        <end position="87"/>
    </location>
</feature>
<feature type="compositionally biased region" description="Basic and acidic residues" evidence="15">
    <location>
        <begin position="192"/>
        <end position="211"/>
    </location>
</feature>
<proteinExistence type="inferred from homology"/>
<evidence type="ECO:0000256" key="6">
    <source>
        <dbReference type="ARBA" id="ARBA00022692"/>
    </source>
</evidence>
<evidence type="ECO:0000256" key="3">
    <source>
        <dbReference type="ARBA" id="ARBA00009063"/>
    </source>
</evidence>
<keyword evidence="9" id="KW-0653">Protein transport</keyword>